<accession>A0A5B8XQZ4</accession>
<dbReference type="RefSeq" id="WP_146959432.1">
    <property type="nucleotide sequence ID" value="NZ_CP042467.1"/>
</dbReference>
<feature type="region of interest" description="Disordered" evidence="1">
    <location>
        <begin position="144"/>
        <end position="169"/>
    </location>
</feature>
<keyword evidence="3" id="KW-1185">Reference proteome</keyword>
<gene>
    <name evidence="2" type="ORF">FRD01_10640</name>
</gene>
<protein>
    <submittedName>
        <fullName evidence="2">Uncharacterized protein</fullName>
    </submittedName>
</protein>
<feature type="compositionally biased region" description="Basic and acidic residues" evidence="1">
    <location>
        <begin position="144"/>
        <end position="160"/>
    </location>
</feature>
<dbReference type="KEGG" id="bbae:FRD01_10640"/>
<dbReference type="OrthoDB" id="5511896at2"/>
<evidence type="ECO:0000313" key="2">
    <source>
        <dbReference type="EMBL" id="QED27681.1"/>
    </source>
</evidence>
<dbReference type="EMBL" id="CP042467">
    <property type="protein sequence ID" value="QED27681.1"/>
    <property type="molecule type" value="Genomic_DNA"/>
</dbReference>
<reference evidence="2 3" key="1">
    <citation type="submission" date="2019-08" db="EMBL/GenBank/DDBJ databases">
        <authorList>
            <person name="Liang Q."/>
        </authorList>
    </citation>
    <scope>NUCLEOTIDE SEQUENCE [LARGE SCALE GENOMIC DNA]</scope>
    <source>
        <strain evidence="2 3">V1718</strain>
    </source>
</reference>
<name>A0A5B8XQZ4_9DELT</name>
<dbReference type="AlphaFoldDB" id="A0A5B8XQZ4"/>
<evidence type="ECO:0000256" key="1">
    <source>
        <dbReference type="SAM" id="MobiDB-lite"/>
    </source>
</evidence>
<proteinExistence type="predicted"/>
<sequence>MKLPYTLLNQALKSSSQAVTTAKNASLGQIARKSVQFGPAKDLAMICGRAGVAGAVVDGSIGAFNATRAVVDGRLDTKGAIKHVAAEAGCGFATSSAGTAGTLAAYIVTGTMGPAALVAGMGASMGTRWAYRKVVGETLVEAVKAEQESKPATTEEKTPDVMEEIGPEE</sequence>
<dbReference type="Proteomes" id="UP000321595">
    <property type="component" value="Chromosome"/>
</dbReference>
<organism evidence="2 3">
    <name type="scientific">Microvenator marinus</name>
    <dbReference type="NCBI Taxonomy" id="2600177"/>
    <lineage>
        <taxon>Bacteria</taxon>
        <taxon>Deltaproteobacteria</taxon>
        <taxon>Bradymonadales</taxon>
        <taxon>Microvenatoraceae</taxon>
        <taxon>Microvenator</taxon>
    </lineage>
</organism>
<evidence type="ECO:0000313" key="3">
    <source>
        <dbReference type="Proteomes" id="UP000321595"/>
    </source>
</evidence>